<name>X1DBV6_9ZZZZ</name>
<evidence type="ECO:0000256" key="1">
    <source>
        <dbReference type="ARBA" id="ARBA00010541"/>
    </source>
</evidence>
<dbReference type="EMBL" id="BART01033176">
    <property type="protein sequence ID" value="GAH17707.1"/>
    <property type="molecule type" value="Genomic_DNA"/>
</dbReference>
<dbReference type="Gene3D" id="2.40.10.120">
    <property type="match status" value="1"/>
</dbReference>
<evidence type="ECO:0000313" key="5">
    <source>
        <dbReference type="EMBL" id="GAH17707.1"/>
    </source>
</evidence>
<dbReference type="PANTHER" id="PTHR22939">
    <property type="entry name" value="SERINE PROTEASE FAMILY S1C HTRA-RELATED"/>
    <property type="match status" value="1"/>
</dbReference>
<evidence type="ECO:0000259" key="4">
    <source>
        <dbReference type="PROSITE" id="PS50106"/>
    </source>
</evidence>
<protein>
    <recommendedName>
        <fullName evidence="4">PDZ domain-containing protein</fullName>
    </recommendedName>
</protein>
<dbReference type="PROSITE" id="PS50106">
    <property type="entry name" value="PDZ"/>
    <property type="match status" value="1"/>
</dbReference>
<reference evidence="5" key="1">
    <citation type="journal article" date="2014" name="Front. Microbiol.">
        <title>High frequency of phylogenetically diverse reductive dehalogenase-homologous genes in deep subseafloor sedimentary metagenomes.</title>
        <authorList>
            <person name="Kawai M."/>
            <person name="Futagami T."/>
            <person name="Toyoda A."/>
            <person name="Takaki Y."/>
            <person name="Nishi S."/>
            <person name="Hori S."/>
            <person name="Arai W."/>
            <person name="Tsubouchi T."/>
            <person name="Morono Y."/>
            <person name="Uchiyama I."/>
            <person name="Ito T."/>
            <person name="Fujiyama A."/>
            <person name="Inagaki F."/>
            <person name="Takami H."/>
        </authorList>
    </citation>
    <scope>NUCLEOTIDE SEQUENCE</scope>
    <source>
        <strain evidence="5">Expedition CK06-06</strain>
    </source>
</reference>
<comment type="caution">
    <text evidence="5">The sequence shown here is derived from an EMBL/GenBank/DDBJ whole genome shotgun (WGS) entry which is preliminary data.</text>
</comment>
<dbReference type="Gene3D" id="2.30.42.10">
    <property type="match status" value="1"/>
</dbReference>
<dbReference type="CDD" id="cd10839">
    <property type="entry name" value="cpPDZ1_DegP-like"/>
    <property type="match status" value="1"/>
</dbReference>
<dbReference type="PANTHER" id="PTHR22939:SF129">
    <property type="entry name" value="SERINE PROTEASE HTRA2, MITOCHONDRIAL"/>
    <property type="match status" value="1"/>
</dbReference>
<feature type="non-terminal residue" evidence="5">
    <location>
        <position position="234"/>
    </location>
</feature>
<dbReference type="SUPFAM" id="SSF50494">
    <property type="entry name" value="Trypsin-like serine proteases"/>
    <property type="match status" value="1"/>
</dbReference>
<dbReference type="Pfam" id="PF13180">
    <property type="entry name" value="PDZ_2"/>
    <property type="match status" value="1"/>
</dbReference>
<accession>X1DBV6</accession>
<evidence type="ECO:0000256" key="3">
    <source>
        <dbReference type="ARBA" id="ARBA00022801"/>
    </source>
</evidence>
<dbReference type="InterPro" id="IPR009003">
    <property type="entry name" value="Peptidase_S1_PA"/>
</dbReference>
<keyword evidence="2" id="KW-0645">Protease</keyword>
<organism evidence="5">
    <name type="scientific">marine sediment metagenome</name>
    <dbReference type="NCBI Taxonomy" id="412755"/>
    <lineage>
        <taxon>unclassified sequences</taxon>
        <taxon>metagenomes</taxon>
        <taxon>ecological metagenomes</taxon>
    </lineage>
</organism>
<dbReference type="GO" id="GO:0004252">
    <property type="term" value="F:serine-type endopeptidase activity"/>
    <property type="evidence" value="ECO:0007669"/>
    <property type="project" value="InterPro"/>
</dbReference>
<dbReference type="GO" id="GO:0006508">
    <property type="term" value="P:proteolysis"/>
    <property type="evidence" value="ECO:0007669"/>
    <property type="project" value="UniProtKB-KW"/>
</dbReference>
<dbReference type="AlphaFoldDB" id="X1DBV6"/>
<comment type="similarity">
    <text evidence="1">Belongs to the peptidase S1C family.</text>
</comment>
<sequence length="234" mass="24655">PYLELADSDALEVGEWVLAIGNPLGLSHTVTAGIVSAKGRSGFGLADFENFIQTDAAINFGNSGGPLINLDGKVVGINAAIAGSTGNIGIGFAIPINMAKHAYEQLVKGGTVERGYLGVKIEDPTDETAPFFGLKKNAKGALISEVVEDSAADKAGLKHNDVILELNGEPVESSAAFRNQVAMLKPGSRISLVVWRDRKRKAITVKLGKRPSTEELNGNLSPETLDELGFTVQD</sequence>
<dbReference type="SUPFAM" id="SSF50156">
    <property type="entry name" value="PDZ domain-like"/>
    <property type="match status" value="1"/>
</dbReference>
<proteinExistence type="inferred from homology"/>
<dbReference type="Pfam" id="PF13365">
    <property type="entry name" value="Trypsin_2"/>
    <property type="match status" value="1"/>
</dbReference>
<feature type="domain" description="PDZ" evidence="4">
    <location>
        <begin position="106"/>
        <end position="198"/>
    </location>
</feature>
<feature type="non-terminal residue" evidence="5">
    <location>
        <position position="1"/>
    </location>
</feature>
<dbReference type="InterPro" id="IPR001940">
    <property type="entry name" value="Peptidase_S1C"/>
</dbReference>
<keyword evidence="3" id="KW-0378">Hydrolase</keyword>
<dbReference type="SMART" id="SM00228">
    <property type="entry name" value="PDZ"/>
    <property type="match status" value="1"/>
</dbReference>
<dbReference type="InterPro" id="IPR036034">
    <property type="entry name" value="PDZ_sf"/>
</dbReference>
<evidence type="ECO:0000256" key="2">
    <source>
        <dbReference type="ARBA" id="ARBA00022670"/>
    </source>
</evidence>
<dbReference type="PRINTS" id="PR00834">
    <property type="entry name" value="PROTEASES2C"/>
</dbReference>
<dbReference type="InterPro" id="IPR001478">
    <property type="entry name" value="PDZ"/>
</dbReference>
<gene>
    <name evidence="5" type="ORF">S01H4_57102</name>
</gene>